<dbReference type="Proteomes" id="UP001267878">
    <property type="component" value="Unassembled WGS sequence"/>
</dbReference>
<name>A0ABU1VRV5_9GAMM</name>
<evidence type="ECO:0000313" key="2">
    <source>
        <dbReference type="EMBL" id="MDR7100212.1"/>
    </source>
</evidence>
<proteinExistence type="predicted"/>
<evidence type="ECO:0000259" key="1">
    <source>
        <dbReference type="Pfam" id="PF13640"/>
    </source>
</evidence>
<dbReference type="Gene3D" id="2.60.120.620">
    <property type="entry name" value="q2cbj1_9rhob like domain"/>
    <property type="match status" value="1"/>
</dbReference>
<feature type="domain" description="Prolyl 4-hydroxylase alpha subunit Fe(2+) 2OG dioxygenase" evidence="1">
    <location>
        <begin position="102"/>
        <end position="177"/>
    </location>
</feature>
<dbReference type="InterPro" id="IPR044862">
    <property type="entry name" value="Pro_4_hyd_alph_FE2OG_OXY"/>
</dbReference>
<comment type="caution">
    <text evidence="2">The sequence shown here is derived from an EMBL/GenBank/DDBJ whole genome shotgun (WGS) entry which is preliminary data.</text>
</comment>
<sequence length="216" mass="23740">MLLADHLPAAALPAPFPLLTAAGMLDPACADRLRADFPRYRGAGFFPYEDRDCGPAVNALVAELTAPAFADAIGERLGVERLSQYPPLVTLCRSLNLRHGNIHTDSQSKIVTALVYLNEEWPHGAAGSLRFLANLADIEDQVAPQVLPVYGNVVAFRRADNSFHGHLPFEGDRFTIQIAWLADVAAHARKTRRGRTSRVIKKLLGGLDRWWKPRAA</sequence>
<keyword evidence="3" id="KW-1185">Reference proteome</keyword>
<reference evidence="2 3" key="1">
    <citation type="submission" date="2023-07" db="EMBL/GenBank/DDBJ databases">
        <title>Sorghum-associated microbial communities from plants grown in Nebraska, USA.</title>
        <authorList>
            <person name="Schachtman D."/>
        </authorList>
    </citation>
    <scope>NUCLEOTIDE SEQUENCE [LARGE SCALE GENOMIC DNA]</scope>
    <source>
        <strain evidence="2 3">BE187</strain>
    </source>
</reference>
<accession>A0ABU1VRV5</accession>
<dbReference type="Pfam" id="PF13640">
    <property type="entry name" value="2OG-FeII_Oxy_3"/>
    <property type="match status" value="1"/>
</dbReference>
<dbReference type="EMBL" id="JAVDVW010000002">
    <property type="protein sequence ID" value="MDR7100212.1"/>
    <property type="molecule type" value="Genomic_DNA"/>
</dbReference>
<organism evidence="2 3">
    <name type="scientific">Agrilutibacter niabensis</name>
    <dbReference type="NCBI Taxonomy" id="380628"/>
    <lineage>
        <taxon>Bacteria</taxon>
        <taxon>Pseudomonadati</taxon>
        <taxon>Pseudomonadota</taxon>
        <taxon>Gammaproteobacteria</taxon>
        <taxon>Lysobacterales</taxon>
        <taxon>Lysobacteraceae</taxon>
        <taxon>Agrilutibacter</taxon>
    </lineage>
</organism>
<gene>
    <name evidence="2" type="ORF">J2X04_002593</name>
</gene>
<protein>
    <recommendedName>
        <fullName evidence="1">Prolyl 4-hydroxylase alpha subunit Fe(2+) 2OG dioxygenase domain-containing protein</fullName>
    </recommendedName>
</protein>
<evidence type="ECO:0000313" key="3">
    <source>
        <dbReference type="Proteomes" id="UP001267878"/>
    </source>
</evidence>
<dbReference type="RefSeq" id="WP_310054853.1">
    <property type="nucleotide sequence ID" value="NZ_JAVDVW010000002.1"/>
</dbReference>